<feature type="region of interest" description="Disordered" evidence="1">
    <location>
        <begin position="59"/>
        <end position="163"/>
    </location>
</feature>
<evidence type="ECO:0000313" key="2">
    <source>
        <dbReference type="EMBL" id="GAG95510.1"/>
    </source>
</evidence>
<feature type="compositionally biased region" description="Basic and acidic residues" evidence="1">
    <location>
        <begin position="152"/>
        <end position="163"/>
    </location>
</feature>
<evidence type="ECO:0000256" key="1">
    <source>
        <dbReference type="SAM" id="MobiDB-lite"/>
    </source>
</evidence>
<dbReference type="AlphaFoldDB" id="X1BKH3"/>
<feature type="compositionally biased region" description="Acidic residues" evidence="1">
    <location>
        <begin position="1"/>
        <end position="27"/>
    </location>
</feature>
<name>X1BKH3_9ZZZZ</name>
<dbReference type="EMBL" id="BART01027638">
    <property type="protein sequence ID" value="GAG95510.1"/>
    <property type="molecule type" value="Genomic_DNA"/>
</dbReference>
<feature type="region of interest" description="Disordered" evidence="1">
    <location>
        <begin position="1"/>
        <end position="45"/>
    </location>
</feature>
<feature type="non-terminal residue" evidence="2">
    <location>
        <position position="1"/>
    </location>
</feature>
<feature type="region of interest" description="Disordered" evidence="1">
    <location>
        <begin position="176"/>
        <end position="197"/>
    </location>
</feature>
<accession>X1BKH3</accession>
<feature type="compositionally biased region" description="Basic and acidic residues" evidence="1">
    <location>
        <begin position="129"/>
        <end position="143"/>
    </location>
</feature>
<sequence>EPALSIEEEEEYLTLDEIEEPLEEPEREPERERETIEIRDESPPSLMNLLDAQALYEENPDWKSFQMPPSFKEGAPASKPAETGQEKLPSSVQKSDQLPGIQESLTPEGEAVIAESLKGSVFLPGFPQKPEEEGLPRFARDTPETEAYTAPRGEEAEPQSDIRRELKDYVNGVKQKLDAQESQEEVRSEKTEEKEPAGLINYLEELTDYLPEQEKSSFLHSDARFKLEYLKLKLDGGQGIKKQIETQFPSASIKSSTVPNKVTPTQIAGAFSYMR</sequence>
<comment type="caution">
    <text evidence="2">The sequence shown here is derived from an EMBL/GenBank/DDBJ whole genome shotgun (WGS) entry which is preliminary data.</text>
</comment>
<proteinExistence type="predicted"/>
<feature type="compositionally biased region" description="Basic and acidic residues" evidence="1">
    <location>
        <begin position="28"/>
        <end position="42"/>
    </location>
</feature>
<feature type="compositionally biased region" description="Basic and acidic residues" evidence="1">
    <location>
        <begin position="176"/>
        <end position="196"/>
    </location>
</feature>
<gene>
    <name evidence="2" type="ORF">S01H4_48952</name>
</gene>
<organism evidence="2">
    <name type="scientific">marine sediment metagenome</name>
    <dbReference type="NCBI Taxonomy" id="412755"/>
    <lineage>
        <taxon>unclassified sequences</taxon>
        <taxon>metagenomes</taxon>
        <taxon>ecological metagenomes</taxon>
    </lineage>
</organism>
<reference evidence="2" key="1">
    <citation type="journal article" date="2014" name="Front. Microbiol.">
        <title>High frequency of phylogenetically diverse reductive dehalogenase-homologous genes in deep subseafloor sedimentary metagenomes.</title>
        <authorList>
            <person name="Kawai M."/>
            <person name="Futagami T."/>
            <person name="Toyoda A."/>
            <person name="Takaki Y."/>
            <person name="Nishi S."/>
            <person name="Hori S."/>
            <person name="Arai W."/>
            <person name="Tsubouchi T."/>
            <person name="Morono Y."/>
            <person name="Uchiyama I."/>
            <person name="Ito T."/>
            <person name="Fujiyama A."/>
            <person name="Inagaki F."/>
            <person name="Takami H."/>
        </authorList>
    </citation>
    <scope>NUCLEOTIDE SEQUENCE</scope>
    <source>
        <strain evidence="2">Expedition CK06-06</strain>
    </source>
</reference>
<feature type="non-terminal residue" evidence="2">
    <location>
        <position position="275"/>
    </location>
</feature>
<protein>
    <submittedName>
        <fullName evidence="2">Uncharacterized protein</fullName>
    </submittedName>
</protein>